<dbReference type="RefSeq" id="WP_150087565.1">
    <property type="nucleotide sequence ID" value="NZ_VWSF01000003.1"/>
</dbReference>
<proteinExistence type="predicted"/>
<organism evidence="1 2">
    <name type="scientific">Adhaeribacter rhizoryzae</name>
    <dbReference type="NCBI Taxonomy" id="2607907"/>
    <lineage>
        <taxon>Bacteria</taxon>
        <taxon>Pseudomonadati</taxon>
        <taxon>Bacteroidota</taxon>
        <taxon>Cytophagia</taxon>
        <taxon>Cytophagales</taxon>
        <taxon>Hymenobacteraceae</taxon>
        <taxon>Adhaeribacter</taxon>
    </lineage>
</organism>
<sequence length="171" mass="19929">MKKPGKFFTEIIKPERGTLFRGIALGTPIAAVKELEGKKFEKETKIMHFVAYTLNFQRGYRDKYKVVYYYDKEQKVNFIEALVRYDPEEATKMTLAIFTTLCQEVDEYLQRALGEPNSETEEVEDLGPVTTKTWVYRKEAIPTEVTQMYYRDAKPGNPAEMKLILQPYTEA</sequence>
<dbReference type="Proteomes" id="UP000323426">
    <property type="component" value="Unassembled WGS sequence"/>
</dbReference>
<name>A0A5M6DLM0_9BACT</name>
<evidence type="ECO:0000313" key="2">
    <source>
        <dbReference type="Proteomes" id="UP000323426"/>
    </source>
</evidence>
<reference evidence="1 2" key="1">
    <citation type="submission" date="2019-09" db="EMBL/GenBank/DDBJ databases">
        <title>Genome sequence and assembly of Adhaeribacter sp.</title>
        <authorList>
            <person name="Chhetri G."/>
        </authorList>
    </citation>
    <scope>NUCLEOTIDE SEQUENCE [LARGE SCALE GENOMIC DNA]</scope>
    <source>
        <strain evidence="1 2">DK36</strain>
    </source>
</reference>
<keyword evidence="2" id="KW-1185">Reference proteome</keyword>
<dbReference type="EMBL" id="VWSF01000003">
    <property type="protein sequence ID" value="KAA5548434.1"/>
    <property type="molecule type" value="Genomic_DNA"/>
</dbReference>
<evidence type="ECO:0000313" key="1">
    <source>
        <dbReference type="EMBL" id="KAA5548434.1"/>
    </source>
</evidence>
<protein>
    <submittedName>
        <fullName evidence="1">Uncharacterized protein</fullName>
    </submittedName>
</protein>
<gene>
    <name evidence="1" type="ORF">F0145_06825</name>
</gene>
<comment type="caution">
    <text evidence="1">The sequence shown here is derived from an EMBL/GenBank/DDBJ whole genome shotgun (WGS) entry which is preliminary data.</text>
</comment>
<accession>A0A5M6DLM0</accession>
<dbReference type="AlphaFoldDB" id="A0A5M6DLM0"/>